<keyword evidence="4 7" id="KW-1133">Transmembrane helix</keyword>
<feature type="domain" description="VTT" evidence="9">
    <location>
        <begin position="79"/>
        <end position="199"/>
    </location>
</feature>
<feature type="chain" id="PRO_5046919594" evidence="8">
    <location>
        <begin position="23"/>
        <end position="244"/>
    </location>
</feature>
<evidence type="ECO:0000256" key="7">
    <source>
        <dbReference type="SAM" id="Phobius"/>
    </source>
</evidence>
<evidence type="ECO:0000256" key="8">
    <source>
        <dbReference type="SAM" id="SignalP"/>
    </source>
</evidence>
<dbReference type="PANTHER" id="PTHR43220">
    <property type="match status" value="1"/>
</dbReference>
<dbReference type="PANTHER" id="PTHR43220:SF21">
    <property type="entry name" value="TRANSMEMBRANE PROTEIN 41A"/>
    <property type="match status" value="1"/>
</dbReference>
<feature type="transmembrane region" description="Helical" evidence="7">
    <location>
        <begin position="210"/>
        <end position="233"/>
    </location>
</feature>
<keyword evidence="11" id="KW-1185">Reference proteome</keyword>
<feature type="transmembrane region" description="Helical" evidence="7">
    <location>
        <begin position="177"/>
        <end position="198"/>
    </location>
</feature>
<sequence>MASILWIPVIFSLSCLLMYTLSVNLPEHTGADRSALKFPRNLDELKALAVLLDDYHDDNMGYVLLLYSCAYLFKQTFAIPGSFFMNLLGGAIFGLWKSFPLACLLSAAGASCCFLLSKHFGKTYVIKYFPNKVEFMQKKVSDNSDSLLFFLLFLRFFPMTPNWFLNMVSPILDIPLHLFFISVFIGLMPYNFICVQTGSMLSDLTSTDNIFTLATSLKLLGIALVALLPGIVINRLKQGRLKTD</sequence>
<dbReference type="Pfam" id="PF09335">
    <property type="entry name" value="VTT_dom"/>
    <property type="match status" value="1"/>
</dbReference>
<dbReference type="InterPro" id="IPR032816">
    <property type="entry name" value="VTT_dom"/>
</dbReference>
<proteinExistence type="inferred from homology"/>
<feature type="signal peptide" evidence="8">
    <location>
        <begin position="1"/>
        <end position="22"/>
    </location>
</feature>
<comment type="subcellular location">
    <subcellularLocation>
        <location evidence="1">Membrane</location>
        <topology evidence="1">Multi-pass membrane protein</topology>
    </subcellularLocation>
</comment>
<evidence type="ECO:0000313" key="11">
    <source>
        <dbReference type="Proteomes" id="UP001164746"/>
    </source>
</evidence>
<name>A0ABY7ELC1_MYAAR</name>
<evidence type="ECO:0000256" key="6">
    <source>
        <dbReference type="ARBA" id="ARBA00025797"/>
    </source>
</evidence>
<gene>
    <name evidence="10" type="ORF">MAR_034677</name>
</gene>
<evidence type="ECO:0000256" key="5">
    <source>
        <dbReference type="ARBA" id="ARBA00023136"/>
    </source>
</evidence>
<evidence type="ECO:0000313" key="10">
    <source>
        <dbReference type="EMBL" id="WAR09601.1"/>
    </source>
</evidence>
<dbReference type="EMBL" id="CP111018">
    <property type="protein sequence ID" value="WAR09601.1"/>
    <property type="molecule type" value="Genomic_DNA"/>
</dbReference>
<reference evidence="10" key="1">
    <citation type="submission" date="2022-11" db="EMBL/GenBank/DDBJ databases">
        <title>Centuries of genome instability and evolution in soft-shell clam transmissible cancer (bioRxiv).</title>
        <authorList>
            <person name="Hart S.F.M."/>
            <person name="Yonemitsu M.A."/>
            <person name="Giersch R.M."/>
            <person name="Beal B.F."/>
            <person name="Arriagada G."/>
            <person name="Davis B.W."/>
            <person name="Ostrander E.A."/>
            <person name="Goff S.P."/>
            <person name="Metzger M.J."/>
        </authorList>
    </citation>
    <scope>NUCLEOTIDE SEQUENCE</scope>
    <source>
        <strain evidence="10">MELC-2E11</strain>
        <tissue evidence="10">Siphon/mantle</tissue>
    </source>
</reference>
<dbReference type="Proteomes" id="UP001164746">
    <property type="component" value="Chromosome 7"/>
</dbReference>
<keyword evidence="2 7" id="KW-0812">Transmembrane</keyword>
<evidence type="ECO:0000256" key="1">
    <source>
        <dbReference type="ARBA" id="ARBA00004141"/>
    </source>
</evidence>
<evidence type="ECO:0000259" key="9">
    <source>
        <dbReference type="Pfam" id="PF09335"/>
    </source>
</evidence>
<accession>A0ABY7ELC1</accession>
<protein>
    <submittedName>
        <fullName evidence="10">T41AA-like protein</fullName>
    </submittedName>
</protein>
<evidence type="ECO:0000256" key="4">
    <source>
        <dbReference type="ARBA" id="ARBA00022989"/>
    </source>
</evidence>
<keyword evidence="3 8" id="KW-0732">Signal</keyword>
<evidence type="ECO:0000256" key="3">
    <source>
        <dbReference type="ARBA" id="ARBA00022729"/>
    </source>
</evidence>
<dbReference type="InterPro" id="IPR045014">
    <property type="entry name" value="TM41A/B"/>
</dbReference>
<feature type="transmembrane region" description="Helical" evidence="7">
    <location>
        <begin position="146"/>
        <end position="165"/>
    </location>
</feature>
<evidence type="ECO:0000256" key="2">
    <source>
        <dbReference type="ARBA" id="ARBA00022692"/>
    </source>
</evidence>
<keyword evidence="5 7" id="KW-0472">Membrane</keyword>
<organism evidence="10 11">
    <name type="scientific">Mya arenaria</name>
    <name type="common">Soft-shell clam</name>
    <dbReference type="NCBI Taxonomy" id="6604"/>
    <lineage>
        <taxon>Eukaryota</taxon>
        <taxon>Metazoa</taxon>
        <taxon>Spiralia</taxon>
        <taxon>Lophotrochozoa</taxon>
        <taxon>Mollusca</taxon>
        <taxon>Bivalvia</taxon>
        <taxon>Autobranchia</taxon>
        <taxon>Heteroconchia</taxon>
        <taxon>Euheterodonta</taxon>
        <taxon>Imparidentia</taxon>
        <taxon>Neoheterodontei</taxon>
        <taxon>Myida</taxon>
        <taxon>Myoidea</taxon>
        <taxon>Myidae</taxon>
        <taxon>Mya</taxon>
    </lineage>
</organism>
<comment type="similarity">
    <text evidence="6">Belongs to the TMEM41 family.</text>
</comment>